<protein>
    <submittedName>
        <fullName evidence="2">Antibiotic biosynthesis monooxygenase</fullName>
    </submittedName>
</protein>
<dbReference type="EMBL" id="JAHRWL010000002">
    <property type="protein sequence ID" value="MBV2360637.1"/>
    <property type="molecule type" value="Genomic_DNA"/>
</dbReference>
<dbReference type="InterPro" id="IPR007138">
    <property type="entry name" value="ABM_dom"/>
</dbReference>
<organism evidence="2 3">
    <name type="scientific">Thalassococcus arenae</name>
    <dbReference type="NCBI Taxonomy" id="2851652"/>
    <lineage>
        <taxon>Bacteria</taxon>
        <taxon>Pseudomonadati</taxon>
        <taxon>Pseudomonadota</taxon>
        <taxon>Alphaproteobacteria</taxon>
        <taxon>Rhodobacterales</taxon>
        <taxon>Roseobacteraceae</taxon>
        <taxon>Thalassococcus</taxon>
    </lineage>
</organism>
<evidence type="ECO:0000259" key="1">
    <source>
        <dbReference type="PROSITE" id="PS51725"/>
    </source>
</evidence>
<dbReference type="Proteomes" id="UP001166293">
    <property type="component" value="Unassembled WGS sequence"/>
</dbReference>
<reference evidence="2" key="1">
    <citation type="submission" date="2021-06" db="EMBL/GenBank/DDBJ databases">
        <title>Thalassococcus sp. CAU 1522 isolated from sea sand, Republic of Korea.</title>
        <authorList>
            <person name="Kim W."/>
        </authorList>
    </citation>
    <scope>NUCLEOTIDE SEQUENCE</scope>
    <source>
        <strain evidence="2">CAU 1522</strain>
    </source>
</reference>
<dbReference type="GO" id="GO:0004497">
    <property type="term" value="F:monooxygenase activity"/>
    <property type="evidence" value="ECO:0007669"/>
    <property type="project" value="UniProtKB-KW"/>
</dbReference>
<keyword evidence="2" id="KW-0560">Oxidoreductase</keyword>
<keyword evidence="3" id="KW-1185">Reference proteome</keyword>
<evidence type="ECO:0000313" key="2">
    <source>
        <dbReference type="EMBL" id="MBV2360637.1"/>
    </source>
</evidence>
<gene>
    <name evidence="2" type="ORF">KUH32_12695</name>
</gene>
<evidence type="ECO:0000313" key="3">
    <source>
        <dbReference type="Proteomes" id="UP001166293"/>
    </source>
</evidence>
<sequence>MFAVCVTFVIAKGRMAEFLPPMRQQADVSLATEPGCLQFDICGGPGDEVFLYELYTDSDAFAAHLASDHFKRFDAAVAPLVVEKQVKTYAWRQGGAENNK</sequence>
<dbReference type="Pfam" id="PF03992">
    <property type="entry name" value="ABM"/>
    <property type="match status" value="1"/>
</dbReference>
<comment type="caution">
    <text evidence="2">The sequence shown here is derived from an EMBL/GenBank/DDBJ whole genome shotgun (WGS) entry which is preliminary data.</text>
</comment>
<feature type="domain" description="ABM" evidence="1">
    <location>
        <begin position="2"/>
        <end position="89"/>
    </location>
</feature>
<name>A0ABS6N9D9_9RHOB</name>
<accession>A0ABS6N9D9</accession>
<dbReference type="PROSITE" id="PS51725">
    <property type="entry name" value="ABM"/>
    <property type="match status" value="1"/>
</dbReference>
<proteinExistence type="predicted"/>
<keyword evidence="2" id="KW-0503">Monooxygenase</keyword>